<evidence type="ECO:0000313" key="3">
    <source>
        <dbReference type="EMBL" id="NOL52412.1"/>
    </source>
</evidence>
<organism evidence="3 4">
    <name type="scientific">Pelistega suis</name>
    <dbReference type="NCBI Taxonomy" id="1631957"/>
    <lineage>
        <taxon>Bacteria</taxon>
        <taxon>Pseudomonadati</taxon>
        <taxon>Pseudomonadota</taxon>
        <taxon>Betaproteobacteria</taxon>
        <taxon>Burkholderiales</taxon>
        <taxon>Alcaligenaceae</taxon>
        <taxon>Pelistega</taxon>
    </lineage>
</organism>
<proteinExistence type="predicted"/>
<dbReference type="EMBL" id="JABGBN010000009">
    <property type="protein sequence ID" value="NOL52412.1"/>
    <property type="molecule type" value="Genomic_DNA"/>
</dbReference>
<dbReference type="InterPro" id="IPR008620">
    <property type="entry name" value="FixH"/>
</dbReference>
<feature type="region of interest" description="Disordered" evidence="1">
    <location>
        <begin position="65"/>
        <end position="86"/>
    </location>
</feature>
<sequence>MAERDLDKHPNPWYKEPWPWILMAGPFLAIIGCVITIYLAFTNNNDAKVHIEGYRQGKFVSRDGKDIPNVFGEKPTLPTEEQKSSN</sequence>
<keyword evidence="4" id="KW-1185">Reference proteome</keyword>
<name>A0A849P9K7_9BURK</name>
<evidence type="ECO:0000256" key="1">
    <source>
        <dbReference type="SAM" id="MobiDB-lite"/>
    </source>
</evidence>
<protein>
    <submittedName>
        <fullName evidence="3">CcoH-like protein</fullName>
    </submittedName>
</protein>
<dbReference type="PROSITE" id="PS51257">
    <property type="entry name" value="PROKAR_LIPOPROTEIN"/>
    <property type="match status" value="1"/>
</dbReference>
<keyword evidence="2" id="KW-0812">Transmembrane</keyword>
<reference evidence="3 4" key="1">
    <citation type="submission" date="2020-05" db="EMBL/GenBank/DDBJ databases">
        <authorList>
            <person name="Niu N."/>
        </authorList>
    </citation>
    <scope>NUCLEOTIDE SEQUENCE [LARGE SCALE GENOMIC DNA]</scope>
    <source>
        <strain evidence="3 4">3340-03</strain>
    </source>
</reference>
<dbReference type="Pfam" id="PF05751">
    <property type="entry name" value="FixH"/>
    <property type="match status" value="1"/>
</dbReference>
<dbReference type="AlphaFoldDB" id="A0A849P9K7"/>
<feature type="transmembrane region" description="Helical" evidence="2">
    <location>
        <begin position="20"/>
        <end position="41"/>
    </location>
</feature>
<accession>A0A849P9K7</accession>
<keyword evidence="2" id="KW-0472">Membrane</keyword>
<keyword evidence="2" id="KW-1133">Transmembrane helix</keyword>
<evidence type="ECO:0000256" key="2">
    <source>
        <dbReference type="SAM" id="Phobius"/>
    </source>
</evidence>
<dbReference type="RefSeq" id="WP_171681104.1">
    <property type="nucleotide sequence ID" value="NZ_JABGBN010000009.1"/>
</dbReference>
<evidence type="ECO:0000313" key="4">
    <source>
        <dbReference type="Proteomes" id="UP000537862"/>
    </source>
</evidence>
<dbReference type="Proteomes" id="UP000537862">
    <property type="component" value="Unassembled WGS sequence"/>
</dbReference>
<comment type="caution">
    <text evidence="3">The sequence shown here is derived from an EMBL/GenBank/DDBJ whole genome shotgun (WGS) entry which is preliminary data.</text>
</comment>
<gene>
    <name evidence="3" type="ORF">HKX39_09575</name>
</gene>